<dbReference type="Proteomes" id="UP000095282">
    <property type="component" value="Unplaced"/>
</dbReference>
<evidence type="ECO:0000313" key="2">
    <source>
        <dbReference type="WBParaSite" id="Csp11.Scaffold630.g18687.t1"/>
    </source>
</evidence>
<protein>
    <submittedName>
        <fullName evidence="2">Transcriptional regulator</fullName>
    </submittedName>
</protein>
<evidence type="ECO:0000313" key="1">
    <source>
        <dbReference type="Proteomes" id="UP000095282"/>
    </source>
</evidence>
<sequence>MSDVVYLPTRTYYKNDGLSHQTLIEELSKGAADQKAKTEKHLVDLLFDTALDSLIQQMEEDSIHNSLHHK</sequence>
<accession>A0A1I7URR3</accession>
<proteinExistence type="predicted"/>
<keyword evidence="1" id="KW-1185">Reference proteome</keyword>
<name>A0A1I7URR3_9PELO</name>
<organism evidence="1 2">
    <name type="scientific">Caenorhabditis tropicalis</name>
    <dbReference type="NCBI Taxonomy" id="1561998"/>
    <lineage>
        <taxon>Eukaryota</taxon>
        <taxon>Metazoa</taxon>
        <taxon>Ecdysozoa</taxon>
        <taxon>Nematoda</taxon>
        <taxon>Chromadorea</taxon>
        <taxon>Rhabditida</taxon>
        <taxon>Rhabditina</taxon>
        <taxon>Rhabditomorpha</taxon>
        <taxon>Rhabditoidea</taxon>
        <taxon>Rhabditidae</taxon>
        <taxon>Peloderinae</taxon>
        <taxon>Caenorhabditis</taxon>
    </lineage>
</organism>
<dbReference type="AlphaFoldDB" id="A0A1I7URR3"/>
<dbReference type="WBParaSite" id="Csp11.Scaffold630.g18687.t1">
    <property type="protein sequence ID" value="Csp11.Scaffold630.g18687.t1"/>
    <property type="gene ID" value="Csp11.Scaffold630.g18687"/>
</dbReference>
<reference evidence="2" key="1">
    <citation type="submission" date="2016-11" db="UniProtKB">
        <authorList>
            <consortium name="WormBaseParasite"/>
        </authorList>
    </citation>
    <scope>IDENTIFICATION</scope>
</reference>